<reference evidence="3" key="1">
    <citation type="submission" date="2016-06" db="EMBL/GenBank/DDBJ databases">
        <title>De novo assembly and RNA-Seq shows season-dependent expression and editing in black bear kidneys.</title>
        <authorList>
            <person name="Korstanje R."/>
            <person name="Srivastava A."/>
            <person name="Sarsani V.K."/>
            <person name="Sheehan S.M."/>
            <person name="Seger R.L."/>
            <person name="Barter M.E."/>
            <person name="Lindqvist C."/>
            <person name="Brody L.C."/>
            <person name="Mullikin J.C."/>
        </authorList>
    </citation>
    <scope>NUCLEOTIDE SEQUENCE [LARGE SCALE GENOMIC DNA]</scope>
</reference>
<dbReference type="OMA" id="PKETANC"/>
<organism evidence="2 3">
    <name type="scientific">Ursus americanus</name>
    <name type="common">American black bear</name>
    <name type="synonym">Euarctos americanus</name>
    <dbReference type="NCBI Taxonomy" id="9643"/>
    <lineage>
        <taxon>Eukaryota</taxon>
        <taxon>Metazoa</taxon>
        <taxon>Chordata</taxon>
        <taxon>Craniata</taxon>
        <taxon>Vertebrata</taxon>
        <taxon>Euteleostomi</taxon>
        <taxon>Mammalia</taxon>
        <taxon>Eutheria</taxon>
        <taxon>Laurasiatheria</taxon>
        <taxon>Carnivora</taxon>
        <taxon>Caniformia</taxon>
        <taxon>Ursidae</taxon>
        <taxon>Ursus</taxon>
    </lineage>
</organism>
<sequence>LFLVLFKADLFPFLTEWITVANNLLLKCHIHLRIRELEDCDANVFIALYQSILGEKVPDLIAIPRSQEDEAHNVQAVIDSLALDYLQVSLSHITGWYILNHQIVLYFTIIY</sequence>
<reference evidence="2" key="3">
    <citation type="submission" date="2025-09" db="UniProtKB">
        <authorList>
            <consortium name="Ensembl"/>
        </authorList>
    </citation>
    <scope>IDENTIFICATION</scope>
</reference>
<feature type="domain" description="DUF5745" evidence="1">
    <location>
        <begin position="57"/>
        <end position="101"/>
    </location>
</feature>
<dbReference type="STRING" id="9643.ENSUAMP00000030461"/>
<dbReference type="Pfam" id="PF19016">
    <property type="entry name" value="DUF5745"/>
    <property type="match status" value="1"/>
</dbReference>
<keyword evidence="3" id="KW-1185">Reference proteome</keyword>
<name>A0A452SDM7_URSAM</name>
<accession>A0A452SDM7</accession>
<proteinExistence type="predicted"/>
<evidence type="ECO:0000313" key="3">
    <source>
        <dbReference type="Proteomes" id="UP000291022"/>
    </source>
</evidence>
<dbReference type="AlphaFoldDB" id="A0A452SDM7"/>
<dbReference type="PANTHER" id="PTHR22545">
    <property type="entry name" value="CENTROSOMAL PROTEIN OF 95 KDA"/>
    <property type="match status" value="1"/>
</dbReference>
<dbReference type="Proteomes" id="UP000291022">
    <property type="component" value="Unassembled WGS sequence"/>
</dbReference>
<dbReference type="Ensembl" id="ENSUAMT00000033991.1">
    <property type="protein sequence ID" value="ENSUAMP00000030461.1"/>
    <property type="gene ID" value="ENSUAMG00000023390.1"/>
</dbReference>
<dbReference type="InterPro" id="IPR044039">
    <property type="entry name" value="DUF5745"/>
</dbReference>
<evidence type="ECO:0000259" key="1">
    <source>
        <dbReference type="Pfam" id="PF19016"/>
    </source>
</evidence>
<dbReference type="GO" id="GO:0000922">
    <property type="term" value="C:spindle pole"/>
    <property type="evidence" value="ECO:0007669"/>
    <property type="project" value="InterPro"/>
</dbReference>
<protein>
    <recommendedName>
        <fullName evidence="1">DUF5745 domain-containing protein</fullName>
    </recommendedName>
</protein>
<dbReference type="GeneTree" id="ENSGT00390000005412"/>
<dbReference type="GO" id="GO:0005813">
    <property type="term" value="C:centrosome"/>
    <property type="evidence" value="ECO:0007669"/>
    <property type="project" value="InterPro"/>
</dbReference>
<reference evidence="2" key="2">
    <citation type="submission" date="2025-08" db="UniProtKB">
        <authorList>
            <consortium name="Ensembl"/>
        </authorList>
    </citation>
    <scope>IDENTIFICATION</scope>
</reference>
<dbReference type="InterPro" id="IPR026619">
    <property type="entry name" value="CEP95"/>
</dbReference>
<evidence type="ECO:0000313" key="2">
    <source>
        <dbReference type="Ensembl" id="ENSUAMP00000030461.1"/>
    </source>
</evidence>
<dbReference type="PANTHER" id="PTHR22545:SF0">
    <property type="entry name" value="CENTROSOMAL PROTEIN OF 95 KDA"/>
    <property type="match status" value="1"/>
</dbReference>